<name>C5SZD5_ACIDE</name>
<dbReference type="PATRIC" id="fig|573060.9.peg.5143"/>
<proteinExistence type="inferred from homology"/>
<dbReference type="SUPFAM" id="SSF47729">
    <property type="entry name" value="IHF-like DNA-binding proteins"/>
    <property type="match status" value="1"/>
</dbReference>
<accession>C5SZD5</accession>
<keyword evidence="4" id="KW-1185">Reference proteome</keyword>
<dbReference type="Proteomes" id="UP000003856">
    <property type="component" value="Unassembled WGS sequence"/>
</dbReference>
<dbReference type="Gene3D" id="4.10.520.10">
    <property type="entry name" value="IHF-like DNA-binding proteins"/>
    <property type="match status" value="1"/>
</dbReference>
<dbReference type="Pfam" id="PF00216">
    <property type="entry name" value="Bac_DNA_binding"/>
    <property type="match status" value="1"/>
</dbReference>
<dbReference type="GO" id="GO:0030527">
    <property type="term" value="F:structural constituent of chromatin"/>
    <property type="evidence" value="ECO:0007669"/>
    <property type="project" value="InterPro"/>
</dbReference>
<comment type="similarity">
    <text evidence="1">Belongs to the bacterial histone-like protein family.</text>
</comment>
<comment type="caution">
    <text evidence="3">The sequence shown here is derived from an EMBL/GenBank/DDBJ whole genome shotgun (WGS) entry which is preliminary data.</text>
</comment>
<gene>
    <name evidence="3" type="ORF">AcdelDRAFT_0015</name>
</gene>
<sequence>MGATDVARAIPPWQLPGYLRNKMNRSDLIDTLHAKNGLVKMQCDAVLNTLIDTIQNAVKNGDTV</sequence>
<dbReference type="InterPro" id="IPR010992">
    <property type="entry name" value="IHF-like_DNA-bd_dom_sf"/>
</dbReference>
<dbReference type="AlphaFoldDB" id="C5SZD5"/>
<evidence type="ECO:0000256" key="1">
    <source>
        <dbReference type="ARBA" id="ARBA00010529"/>
    </source>
</evidence>
<reference evidence="3 4" key="1">
    <citation type="submission" date="2009-05" db="EMBL/GenBank/DDBJ databases">
        <title>The draft genome of Acidovorax delafieldii 2AN.</title>
        <authorList>
            <consortium name="US DOE Joint Genome Institute (JGI-PGF)"/>
            <person name="Lucas S."/>
            <person name="Copeland A."/>
            <person name="Lapidus A."/>
            <person name="Glavina del Rio T."/>
            <person name="Tice H."/>
            <person name="Bruce D."/>
            <person name="Goodwin L."/>
            <person name="Pitluck S."/>
            <person name="Larimer F."/>
            <person name="Land M.L."/>
            <person name="Hauser L."/>
            <person name="Shelobolina E.S."/>
            <person name="Picardal F."/>
            <person name="Roden E."/>
            <person name="Emerson D."/>
        </authorList>
    </citation>
    <scope>NUCLEOTIDE SEQUENCE [LARGE SCALE GENOMIC DNA]</scope>
    <source>
        <strain evidence="3 4">2AN</strain>
    </source>
</reference>
<protein>
    <submittedName>
        <fullName evidence="3">Uncharacterized protein</fullName>
    </submittedName>
</protein>
<evidence type="ECO:0000313" key="3">
    <source>
        <dbReference type="EMBL" id="EER62331.1"/>
    </source>
</evidence>
<dbReference type="GO" id="GO:0003677">
    <property type="term" value="F:DNA binding"/>
    <property type="evidence" value="ECO:0007669"/>
    <property type="project" value="UniProtKB-KW"/>
</dbReference>
<evidence type="ECO:0000256" key="2">
    <source>
        <dbReference type="ARBA" id="ARBA00023125"/>
    </source>
</evidence>
<organism evidence="3 4">
    <name type="scientific">Acidovorax delafieldii 2AN</name>
    <dbReference type="NCBI Taxonomy" id="573060"/>
    <lineage>
        <taxon>Bacteria</taxon>
        <taxon>Pseudomonadati</taxon>
        <taxon>Pseudomonadota</taxon>
        <taxon>Betaproteobacteria</taxon>
        <taxon>Burkholderiales</taxon>
        <taxon>Comamonadaceae</taxon>
        <taxon>Acidovorax</taxon>
    </lineage>
</organism>
<dbReference type="EMBL" id="ACQT01000001">
    <property type="protein sequence ID" value="EER62331.1"/>
    <property type="molecule type" value="Genomic_DNA"/>
</dbReference>
<evidence type="ECO:0000313" key="4">
    <source>
        <dbReference type="Proteomes" id="UP000003856"/>
    </source>
</evidence>
<keyword evidence="2" id="KW-0238">DNA-binding</keyword>
<dbReference type="InterPro" id="IPR000119">
    <property type="entry name" value="Hist_DNA-bd"/>
</dbReference>